<dbReference type="GO" id="GO:0019134">
    <property type="term" value="F:glucosamine-1-phosphate N-acetyltransferase activity"/>
    <property type="evidence" value="ECO:0007669"/>
    <property type="project" value="UniProtKB-EC"/>
</dbReference>
<dbReference type="InterPro" id="IPR025877">
    <property type="entry name" value="MobA-like_NTP_Trfase"/>
</dbReference>
<dbReference type="InterPro" id="IPR038009">
    <property type="entry name" value="GlmU_C_LbH"/>
</dbReference>
<dbReference type="GO" id="GO:0008360">
    <property type="term" value="P:regulation of cell shape"/>
    <property type="evidence" value="ECO:0007669"/>
    <property type="project" value="UniProtKB-KW"/>
</dbReference>
<dbReference type="GO" id="GO:0009252">
    <property type="term" value="P:peptidoglycan biosynthetic process"/>
    <property type="evidence" value="ECO:0007669"/>
    <property type="project" value="UniProtKB-KW"/>
</dbReference>
<protein>
    <submittedName>
        <fullName evidence="20">Bifunctional protein glmU</fullName>
        <ecNumber evidence="20">2.3.1.157</ecNumber>
        <ecNumber evidence="20">2.7.7.23</ecNumber>
    </submittedName>
</protein>
<dbReference type="GO" id="GO:0005737">
    <property type="term" value="C:cytoplasm"/>
    <property type="evidence" value="ECO:0007669"/>
    <property type="project" value="UniProtKB-SubCell"/>
</dbReference>
<keyword evidence="11" id="KW-0133">Cell shape</keyword>
<comment type="similarity">
    <text evidence="3">In the C-terminal section; belongs to the transferase hexapeptide repeat family.</text>
</comment>
<evidence type="ECO:0000256" key="13">
    <source>
        <dbReference type="ARBA" id="ARBA00023268"/>
    </source>
</evidence>
<gene>
    <name evidence="20" type="primary">glmU</name>
    <name evidence="20" type="ORF">CARN7_0430</name>
</gene>
<dbReference type="NCBIfam" id="TIGR01173">
    <property type="entry name" value="glmU"/>
    <property type="match status" value="1"/>
</dbReference>
<dbReference type="Pfam" id="PF00132">
    <property type="entry name" value="Hexapep"/>
    <property type="match status" value="1"/>
</dbReference>
<keyword evidence="7 20" id="KW-0548">Nucleotidyltransferase</keyword>
<dbReference type="CDD" id="cd03353">
    <property type="entry name" value="LbH_GlmU_C"/>
    <property type="match status" value="1"/>
</dbReference>
<evidence type="ECO:0000256" key="10">
    <source>
        <dbReference type="ARBA" id="ARBA00022842"/>
    </source>
</evidence>
<proteinExistence type="inferred from homology"/>
<keyword evidence="15" id="KW-0961">Cell wall biogenesis/degradation</keyword>
<dbReference type="Gene3D" id="3.90.550.10">
    <property type="entry name" value="Spore Coat Polysaccharide Biosynthesis Protein SpsA, Chain A"/>
    <property type="match status" value="1"/>
</dbReference>
<dbReference type="InterPro" id="IPR005882">
    <property type="entry name" value="Bifunctional_GlmU"/>
</dbReference>
<evidence type="ECO:0000259" key="18">
    <source>
        <dbReference type="Pfam" id="PF12804"/>
    </source>
</evidence>
<comment type="catalytic activity">
    <reaction evidence="16">
        <text>alpha-D-glucosamine 1-phosphate + acetyl-CoA = N-acetyl-alpha-D-glucosamine 1-phosphate + CoA + H(+)</text>
        <dbReference type="Rhea" id="RHEA:13725"/>
        <dbReference type="ChEBI" id="CHEBI:15378"/>
        <dbReference type="ChEBI" id="CHEBI:57287"/>
        <dbReference type="ChEBI" id="CHEBI:57288"/>
        <dbReference type="ChEBI" id="CHEBI:57776"/>
        <dbReference type="ChEBI" id="CHEBI:58516"/>
        <dbReference type="EC" id="2.3.1.157"/>
    </reaction>
</comment>
<keyword evidence="8" id="KW-0479">Metal-binding</keyword>
<dbReference type="PANTHER" id="PTHR43584:SF3">
    <property type="entry name" value="BIFUNCTIONAL PROTEIN GLMU"/>
    <property type="match status" value="1"/>
</dbReference>
<dbReference type="SUPFAM" id="SSF53448">
    <property type="entry name" value="Nucleotide-diphospho-sugar transferases"/>
    <property type="match status" value="1"/>
</dbReference>
<dbReference type="AlphaFoldDB" id="E6QR19"/>
<dbReference type="GO" id="GO:0000902">
    <property type="term" value="P:cell morphogenesis"/>
    <property type="evidence" value="ECO:0007669"/>
    <property type="project" value="InterPro"/>
</dbReference>
<keyword evidence="12" id="KW-0573">Peptidoglycan synthesis</keyword>
<dbReference type="EMBL" id="CABR01000046">
    <property type="protein sequence ID" value="CBI09690.1"/>
    <property type="molecule type" value="Genomic_DNA"/>
</dbReference>
<organism evidence="20">
    <name type="scientific">mine drainage metagenome</name>
    <dbReference type="NCBI Taxonomy" id="410659"/>
    <lineage>
        <taxon>unclassified sequences</taxon>
        <taxon>metagenomes</taxon>
        <taxon>ecological metagenomes</taxon>
    </lineage>
</organism>
<dbReference type="GO" id="GO:0071555">
    <property type="term" value="P:cell wall organization"/>
    <property type="evidence" value="ECO:0007669"/>
    <property type="project" value="UniProtKB-KW"/>
</dbReference>
<evidence type="ECO:0000256" key="17">
    <source>
        <dbReference type="ARBA" id="ARBA00048493"/>
    </source>
</evidence>
<dbReference type="SUPFAM" id="SSF51161">
    <property type="entry name" value="Trimeric LpxA-like enzymes"/>
    <property type="match status" value="1"/>
</dbReference>
<comment type="subcellular location">
    <subcellularLocation>
        <location evidence="2">Cytoplasm</location>
    </subcellularLocation>
</comment>
<evidence type="ECO:0000256" key="16">
    <source>
        <dbReference type="ARBA" id="ARBA00048247"/>
    </source>
</evidence>
<evidence type="ECO:0000256" key="5">
    <source>
        <dbReference type="ARBA" id="ARBA00022490"/>
    </source>
</evidence>
<dbReference type="Pfam" id="PF25087">
    <property type="entry name" value="GMPPB_C"/>
    <property type="match status" value="1"/>
</dbReference>
<evidence type="ECO:0000256" key="8">
    <source>
        <dbReference type="ARBA" id="ARBA00022723"/>
    </source>
</evidence>
<evidence type="ECO:0000256" key="4">
    <source>
        <dbReference type="ARBA" id="ARBA00007947"/>
    </source>
</evidence>
<dbReference type="EC" id="2.7.7.23" evidence="20"/>
<evidence type="ECO:0000256" key="15">
    <source>
        <dbReference type="ARBA" id="ARBA00023316"/>
    </source>
</evidence>
<dbReference type="Gene3D" id="2.160.10.10">
    <property type="entry name" value="Hexapeptide repeat proteins"/>
    <property type="match status" value="1"/>
</dbReference>
<keyword evidence="5" id="KW-0963">Cytoplasm</keyword>
<dbReference type="EC" id="2.3.1.157" evidence="20"/>
<dbReference type="PANTHER" id="PTHR43584">
    <property type="entry name" value="NUCLEOTIDYL TRANSFERASE"/>
    <property type="match status" value="1"/>
</dbReference>
<dbReference type="InterPro" id="IPR011004">
    <property type="entry name" value="Trimer_LpxA-like_sf"/>
</dbReference>
<dbReference type="InterPro" id="IPR029044">
    <property type="entry name" value="Nucleotide-diphossugar_trans"/>
</dbReference>
<dbReference type="CDD" id="cd02540">
    <property type="entry name" value="GT2_GlmU_N_bac"/>
    <property type="match status" value="1"/>
</dbReference>
<keyword evidence="13" id="KW-0511">Multifunctional enzyme</keyword>
<dbReference type="GO" id="GO:0006048">
    <property type="term" value="P:UDP-N-acetylglucosamine biosynthetic process"/>
    <property type="evidence" value="ECO:0007669"/>
    <property type="project" value="InterPro"/>
</dbReference>
<keyword evidence="14 20" id="KW-0012">Acyltransferase</keyword>
<accession>E6QR19</accession>
<comment type="caution">
    <text evidence="20">The sequence shown here is derived from an EMBL/GenBank/DDBJ whole genome shotgun (WGS) entry which is preliminary data.</text>
</comment>
<evidence type="ECO:0000256" key="2">
    <source>
        <dbReference type="ARBA" id="ARBA00004496"/>
    </source>
</evidence>
<dbReference type="InterPro" id="IPR050065">
    <property type="entry name" value="GlmU-like"/>
</dbReference>
<keyword evidence="9" id="KW-0677">Repeat</keyword>
<dbReference type="Pfam" id="PF12804">
    <property type="entry name" value="NTP_transf_3"/>
    <property type="match status" value="1"/>
</dbReference>
<dbReference type="InterPro" id="IPR056729">
    <property type="entry name" value="GMPPB_C"/>
</dbReference>
<evidence type="ECO:0000256" key="9">
    <source>
        <dbReference type="ARBA" id="ARBA00022737"/>
    </source>
</evidence>
<evidence type="ECO:0000256" key="7">
    <source>
        <dbReference type="ARBA" id="ARBA00022695"/>
    </source>
</evidence>
<evidence type="ECO:0000313" key="20">
    <source>
        <dbReference type="EMBL" id="CBI09690.1"/>
    </source>
</evidence>
<evidence type="ECO:0000256" key="11">
    <source>
        <dbReference type="ARBA" id="ARBA00022960"/>
    </source>
</evidence>
<keyword evidence="10" id="KW-0460">Magnesium</keyword>
<sequence>MNVVVLAAGRGTRMRSELPKVLQPLAGRPMLAHVLATARSLAPQCICVVYGYGGEQVLATMAATLDGMTWVEQAQQLGTGHALKQAMPHLGDASVTLVLYGDVPLVQADTLRALVEQAARGKLAVLTVDMAQPAGYGRVVRSPSGVVVRIIEERDADAVTREIVEVNTGIMALPTDKLADWLSRLNNDNQQGEYYLTDVVALAAEDGVVAVASQPDQDWEVMGVNDKVQLAAVERQLQWNCAERLMLQGVTILDPTRIDVRGNLQCGRDVSIDVGCVFSGEVVLGDDVSVGACCVLSDVVVGAGTRIAPFSHLERSQVGANNHIGPYARLRPGTELGNSVHIGNFVEVKNSRVDDGSKINHLSYVGDSSVGKRVNIGAGTITCNYDGANKHRTVIEDDVFVGSGTELVAPVIVGAGATVGAGSTITRNAPAGELTLSRVKQVAISGWKRPVKKGIE</sequence>
<feature type="domain" description="MobA-like NTP transferase" evidence="18">
    <location>
        <begin position="3"/>
        <end position="136"/>
    </location>
</feature>
<dbReference type="HAMAP" id="MF_01631">
    <property type="entry name" value="GlmU"/>
    <property type="match status" value="1"/>
</dbReference>
<dbReference type="GO" id="GO:0000287">
    <property type="term" value="F:magnesium ion binding"/>
    <property type="evidence" value="ECO:0007669"/>
    <property type="project" value="InterPro"/>
</dbReference>
<evidence type="ECO:0000256" key="1">
    <source>
        <dbReference type="ARBA" id="ARBA00001946"/>
    </source>
</evidence>
<reference evidence="20" key="1">
    <citation type="submission" date="2009-10" db="EMBL/GenBank/DDBJ databases">
        <title>Diversity of trophic interactions inside an arsenic-rich microbial ecosystem.</title>
        <authorList>
            <person name="Bertin P.N."/>
            <person name="Heinrich-Salmeron A."/>
            <person name="Pelletier E."/>
            <person name="Goulhen-Chollet F."/>
            <person name="Arsene-Ploetze F."/>
            <person name="Gallien S."/>
            <person name="Calteau A."/>
            <person name="Vallenet D."/>
            <person name="Casiot C."/>
            <person name="Chane-Woon-Ming B."/>
            <person name="Giloteaux L."/>
            <person name="Barakat M."/>
            <person name="Bonnefoy V."/>
            <person name="Bruneel O."/>
            <person name="Chandler M."/>
            <person name="Cleiss J."/>
            <person name="Duran R."/>
            <person name="Elbaz-Poulichet F."/>
            <person name="Fonknechten N."/>
            <person name="Lauga B."/>
            <person name="Mornico D."/>
            <person name="Ortet P."/>
            <person name="Schaeffer C."/>
            <person name="Siguier P."/>
            <person name="Alexander Thil Smith A."/>
            <person name="Van Dorsselaer A."/>
            <person name="Weissenbach J."/>
            <person name="Medigue C."/>
            <person name="Le Paslier D."/>
        </authorList>
    </citation>
    <scope>NUCLEOTIDE SEQUENCE</scope>
</reference>
<keyword evidence="6 20" id="KW-0808">Transferase</keyword>
<feature type="domain" description="Mannose-1-phosphate guanyltransferase C-terminal" evidence="19">
    <location>
        <begin position="262"/>
        <end position="353"/>
    </location>
</feature>
<dbReference type="GO" id="GO:0003977">
    <property type="term" value="F:UDP-N-acetylglucosamine diphosphorylase activity"/>
    <property type="evidence" value="ECO:0007669"/>
    <property type="project" value="UniProtKB-EC"/>
</dbReference>
<evidence type="ECO:0000259" key="19">
    <source>
        <dbReference type="Pfam" id="PF25087"/>
    </source>
</evidence>
<dbReference type="InterPro" id="IPR001451">
    <property type="entry name" value="Hexapep"/>
</dbReference>
<comment type="cofactor">
    <cofactor evidence="1">
        <name>Mg(2+)</name>
        <dbReference type="ChEBI" id="CHEBI:18420"/>
    </cofactor>
</comment>
<evidence type="ECO:0000256" key="6">
    <source>
        <dbReference type="ARBA" id="ARBA00022679"/>
    </source>
</evidence>
<comment type="similarity">
    <text evidence="4">In the N-terminal section; belongs to the N-acetylglucosamine-1-phosphate uridyltransferase family.</text>
</comment>
<evidence type="ECO:0000256" key="14">
    <source>
        <dbReference type="ARBA" id="ARBA00023315"/>
    </source>
</evidence>
<evidence type="ECO:0000256" key="12">
    <source>
        <dbReference type="ARBA" id="ARBA00022984"/>
    </source>
</evidence>
<comment type="catalytic activity">
    <reaction evidence="17">
        <text>N-acetyl-alpha-D-glucosamine 1-phosphate + UTP + H(+) = UDP-N-acetyl-alpha-D-glucosamine + diphosphate</text>
        <dbReference type="Rhea" id="RHEA:13509"/>
        <dbReference type="ChEBI" id="CHEBI:15378"/>
        <dbReference type="ChEBI" id="CHEBI:33019"/>
        <dbReference type="ChEBI" id="CHEBI:46398"/>
        <dbReference type="ChEBI" id="CHEBI:57705"/>
        <dbReference type="ChEBI" id="CHEBI:57776"/>
        <dbReference type="EC" id="2.7.7.23"/>
    </reaction>
</comment>
<name>E6QR19_9ZZZZ</name>
<evidence type="ECO:0000256" key="3">
    <source>
        <dbReference type="ARBA" id="ARBA00007707"/>
    </source>
</evidence>